<sequence length="391" mass="40532">MAEVSQESGPNAPLAGVLVVAFEQAVSAPYCTRLLGDLGARVLKVEAPNIGDFTRDYDDAVRGLGAHFAWLNRNKESLALDMKSAEGPEVVARLIARADVVVQNFSPGAAARLGIDAASVHAANPAAVAVDISGYGTGGPLAHRRAYDLLVQAEAGSCAITGEPGRPAKPGIPIADAGTGLHAAIAVLAALHDRHRTGRGAAIEIGMFDVVADLVGWALNYTAHTGTEREPNGMSSPMVSPYGAYPTRDGATVVLGTTNDAEWRRLALELLERPDLANDPAYASNEQRCAARPRIDAVIAGWTADRDLGDVLAGADAARIGCATVNSIGDVLTHPQLSERGRWVPVGSPVGEIASLAAVPTSPSWRLPLGAIPVVGEHTAAILNELINEGA</sequence>
<dbReference type="InterPro" id="IPR023606">
    <property type="entry name" value="CoA-Trfase_III_dom_1_sf"/>
</dbReference>
<dbReference type="InterPro" id="IPR044855">
    <property type="entry name" value="CoA-Trfase_III_dom3_sf"/>
</dbReference>
<dbReference type="Proteomes" id="UP000580910">
    <property type="component" value="Unassembled WGS sequence"/>
</dbReference>
<keyword evidence="3" id="KW-1185">Reference proteome</keyword>
<evidence type="ECO:0000313" key="3">
    <source>
        <dbReference type="Proteomes" id="UP000580910"/>
    </source>
</evidence>
<dbReference type="Gene3D" id="3.30.1540.10">
    <property type="entry name" value="formyl-coa transferase, domain 3"/>
    <property type="match status" value="1"/>
</dbReference>
<accession>A0A7W3PAS8</accession>
<dbReference type="EMBL" id="JACGXA010000001">
    <property type="protein sequence ID" value="MBA8804913.1"/>
    <property type="molecule type" value="Genomic_DNA"/>
</dbReference>
<dbReference type="Pfam" id="PF02515">
    <property type="entry name" value="CoA_transf_3"/>
    <property type="match status" value="1"/>
</dbReference>
<dbReference type="InterPro" id="IPR050483">
    <property type="entry name" value="CoA-transferase_III_domain"/>
</dbReference>
<protein>
    <submittedName>
        <fullName evidence="2">Crotonobetainyl-CoA:carnitine CoA-transferase CaiB-like acyl-CoA transferase</fullName>
    </submittedName>
</protein>
<dbReference type="GO" id="GO:0008410">
    <property type="term" value="F:CoA-transferase activity"/>
    <property type="evidence" value="ECO:0007669"/>
    <property type="project" value="TreeGrafter"/>
</dbReference>
<dbReference type="InterPro" id="IPR003673">
    <property type="entry name" value="CoA-Trfase_fam_III"/>
</dbReference>
<keyword evidence="1 2" id="KW-0808">Transferase</keyword>
<evidence type="ECO:0000256" key="1">
    <source>
        <dbReference type="ARBA" id="ARBA00022679"/>
    </source>
</evidence>
<comment type="caution">
    <text evidence="2">The sequence shown here is derived from an EMBL/GenBank/DDBJ whole genome shotgun (WGS) entry which is preliminary data.</text>
</comment>
<proteinExistence type="predicted"/>
<dbReference type="RefSeq" id="WP_182540754.1">
    <property type="nucleotide sequence ID" value="NZ_JACGXA010000001.1"/>
</dbReference>
<dbReference type="PANTHER" id="PTHR48207:SF3">
    <property type="entry name" value="SUCCINATE--HYDROXYMETHYLGLUTARATE COA-TRANSFERASE"/>
    <property type="match status" value="1"/>
</dbReference>
<dbReference type="SUPFAM" id="SSF89796">
    <property type="entry name" value="CoA-transferase family III (CaiB/BaiF)"/>
    <property type="match status" value="1"/>
</dbReference>
<name>A0A7W3PAS8_9ACTN</name>
<dbReference type="AlphaFoldDB" id="A0A7W3PAS8"/>
<dbReference type="PANTHER" id="PTHR48207">
    <property type="entry name" value="SUCCINATE--HYDROXYMETHYLGLUTARATE COA-TRANSFERASE"/>
    <property type="match status" value="1"/>
</dbReference>
<reference evidence="2 3" key="1">
    <citation type="submission" date="2020-07" db="EMBL/GenBank/DDBJ databases">
        <title>Sequencing the genomes of 1000 actinobacteria strains.</title>
        <authorList>
            <person name="Klenk H.-P."/>
        </authorList>
    </citation>
    <scope>NUCLEOTIDE SEQUENCE [LARGE SCALE GENOMIC DNA]</scope>
    <source>
        <strain evidence="2 3">DSM 21349</strain>
    </source>
</reference>
<evidence type="ECO:0000313" key="2">
    <source>
        <dbReference type="EMBL" id="MBA8804913.1"/>
    </source>
</evidence>
<organism evidence="2 3">
    <name type="scientific">Nocardioides ginsengisegetis</name>
    <dbReference type="NCBI Taxonomy" id="661491"/>
    <lineage>
        <taxon>Bacteria</taxon>
        <taxon>Bacillati</taxon>
        <taxon>Actinomycetota</taxon>
        <taxon>Actinomycetes</taxon>
        <taxon>Propionibacteriales</taxon>
        <taxon>Nocardioidaceae</taxon>
        <taxon>Nocardioides</taxon>
    </lineage>
</organism>
<dbReference type="Gene3D" id="3.40.50.10540">
    <property type="entry name" value="Crotonobetainyl-coa:carnitine coa-transferase, domain 1"/>
    <property type="match status" value="1"/>
</dbReference>
<gene>
    <name evidence="2" type="ORF">FB382_003204</name>
</gene>